<evidence type="ECO:0008006" key="2">
    <source>
        <dbReference type="Google" id="ProtNLM"/>
    </source>
</evidence>
<organism evidence="1">
    <name type="scientific">marine metagenome</name>
    <dbReference type="NCBI Taxonomy" id="408172"/>
    <lineage>
        <taxon>unclassified sequences</taxon>
        <taxon>metagenomes</taxon>
        <taxon>ecological metagenomes</taxon>
    </lineage>
</organism>
<sequence length="30" mass="3095">VKQYDPQDIRNVGLVGHGGSGKTSVAEAVL</sequence>
<evidence type="ECO:0000313" key="1">
    <source>
        <dbReference type="EMBL" id="SVC64647.1"/>
    </source>
</evidence>
<dbReference type="InterPro" id="IPR027417">
    <property type="entry name" value="P-loop_NTPase"/>
</dbReference>
<accession>A0A382NW32</accession>
<dbReference type="AlphaFoldDB" id="A0A382NW32"/>
<dbReference type="SUPFAM" id="SSF52540">
    <property type="entry name" value="P-loop containing nucleoside triphosphate hydrolases"/>
    <property type="match status" value="1"/>
</dbReference>
<name>A0A382NW32_9ZZZZ</name>
<protein>
    <recommendedName>
        <fullName evidence="2">Tr-type G domain-containing protein</fullName>
    </recommendedName>
</protein>
<feature type="non-terminal residue" evidence="1">
    <location>
        <position position="1"/>
    </location>
</feature>
<reference evidence="1" key="1">
    <citation type="submission" date="2018-05" db="EMBL/GenBank/DDBJ databases">
        <authorList>
            <person name="Lanie J.A."/>
            <person name="Ng W.-L."/>
            <person name="Kazmierczak K.M."/>
            <person name="Andrzejewski T.M."/>
            <person name="Davidsen T.M."/>
            <person name="Wayne K.J."/>
            <person name="Tettelin H."/>
            <person name="Glass J.I."/>
            <person name="Rusch D."/>
            <person name="Podicherti R."/>
            <person name="Tsui H.-C.T."/>
            <person name="Winkler M.E."/>
        </authorList>
    </citation>
    <scope>NUCLEOTIDE SEQUENCE</scope>
</reference>
<proteinExistence type="predicted"/>
<dbReference type="EMBL" id="UINC01102770">
    <property type="protein sequence ID" value="SVC64647.1"/>
    <property type="molecule type" value="Genomic_DNA"/>
</dbReference>
<gene>
    <name evidence="1" type="ORF">METZ01_LOCUS317501</name>
</gene>
<feature type="non-terminal residue" evidence="1">
    <location>
        <position position="30"/>
    </location>
</feature>